<dbReference type="PROSITE" id="PS50929">
    <property type="entry name" value="ABC_TM1F"/>
    <property type="match status" value="1"/>
</dbReference>
<evidence type="ECO:0000256" key="5">
    <source>
        <dbReference type="ARBA" id="ARBA00022741"/>
    </source>
</evidence>
<dbReference type="SMART" id="SM00382">
    <property type="entry name" value="AAA"/>
    <property type="match status" value="1"/>
</dbReference>
<proteinExistence type="predicted"/>
<dbReference type="GO" id="GO:0016887">
    <property type="term" value="F:ATP hydrolysis activity"/>
    <property type="evidence" value="ECO:0007669"/>
    <property type="project" value="InterPro"/>
</dbReference>
<dbReference type="PANTHER" id="PTHR24221">
    <property type="entry name" value="ATP-BINDING CASSETTE SUB-FAMILY B"/>
    <property type="match status" value="1"/>
</dbReference>
<evidence type="ECO:0000256" key="1">
    <source>
        <dbReference type="ARBA" id="ARBA00004651"/>
    </source>
</evidence>
<evidence type="ECO:0000259" key="11">
    <source>
        <dbReference type="PROSITE" id="PS50929"/>
    </source>
</evidence>
<evidence type="ECO:0000256" key="2">
    <source>
        <dbReference type="ARBA" id="ARBA00022448"/>
    </source>
</evidence>
<accession>A0A8J3IT75</accession>
<dbReference type="InterPro" id="IPR036640">
    <property type="entry name" value="ABC1_TM_sf"/>
</dbReference>
<dbReference type="PANTHER" id="PTHR24221:SF590">
    <property type="entry name" value="COMPONENT LINKED WITH THE ASSEMBLY OF CYTOCHROME' TRANSPORT TRANSMEMBRANE ATP-BINDING PROTEIN ABC TRANSPORTER CYDD-RELATED"/>
    <property type="match status" value="1"/>
</dbReference>
<dbReference type="InterPro" id="IPR039421">
    <property type="entry name" value="Type_1_exporter"/>
</dbReference>
<dbReference type="GO" id="GO:0042883">
    <property type="term" value="P:cysteine transport"/>
    <property type="evidence" value="ECO:0007669"/>
    <property type="project" value="InterPro"/>
</dbReference>
<gene>
    <name evidence="12" type="ORF">KSF_103790</name>
</gene>
<sequence>MNKRLLHEIRHIHIYLAATALFAATMGLLIIVQARLLTRAIDGVFLKGQALAQVVSLLSMLVGVVIGRAILIWSNSVVAAHAATTVKSSLRQRLFAHIQALGPVALSKERSGELTTTLVEGVEALDAFFSQMLPQVCATLLIPCIIGLVVFLTDALSGLILLITTPILLLFMFLIGTLAETHTKKQWGLLSSMSAHFLDVLQGLTTLKMFGRSHRQQETIARISDHFRKTTMSVLRVAFLSSLVLELGATLSTALVAVEIGLRLLYNQIPFSVAFFVLLLAPDFYLPLRTLGTKFHASMNSAASAKRIYELLDTPVASLSASEVAYPEGQPMPTVRFQNVSYTYQDQAGDERQALRDVSLILEQGQTIALVGASGAGKSTLAHLLLRFIEPQQGTIVVGTRPLETIPVQVWRRQIAWIPQRPYLSHGSIAENIRIGCTTATMEQIIRAAQQAHLHEFIQSLPCSYDTQIGERGVRLSGGQIQRLALARVFLKDAPLLILDEATAHLDEESEQVVLKSLQTFLKNRTTLIIAHRLHTLREVDRVVMLEEGRVVADGPHERLMAQSPAYQRMASAYQRKEAIWKLPSGVC</sequence>
<feature type="domain" description="ABC transmembrane type-1" evidence="11">
    <location>
        <begin position="17"/>
        <end position="300"/>
    </location>
</feature>
<comment type="subcellular location">
    <subcellularLocation>
        <location evidence="1">Cell membrane</location>
        <topology evidence="1">Multi-pass membrane protein</topology>
    </subcellularLocation>
</comment>
<feature type="transmembrane region" description="Helical" evidence="9">
    <location>
        <begin position="51"/>
        <end position="71"/>
    </location>
</feature>
<feature type="transmembrane region" description="Helical" evidence="9">
    <location>
        <begin position="12"/>
        <end position="31"/>
    </location>
</feature>
<feature type="transmembrane region" description="Helical" evidence="9">
    <location>
        <begin position="159"/>
        <end position="179"/>
    </location>
</feature>
<dbReference type="InterPro" id="IPR011527">
    <property type="entry name" value="ABC1_TM_dom"/>
</dbReference>
<feature type="domain" description="ABC transporter" evidence="10">
    <location>
        <begin position="335"/>
        <end position="573"/>
    </location>
</feature>
<evidence type="ECO:0000256" key="6">
    <source>
        <dbReference type="ARBA" id="ARBA00022840"/>
    </source>
</evidence>
<dbReference type="SUPFAM" id="SSF52540">
    <property type="entry name" value="P-loop containing nucleoside triphosphate hydrolases"/>
    <property type="match status" value="1"/>
</dbReference>
<keyword evidence="3" id="KW-1003">Cell membrane</keyword>
<dbReference type="InterPro" id="IPR014216">
    <property type="entry name" value="ABC_transptr_CydD"/>
</dbReference>
<reference evidence="12" key="1">
    <citation type="submission" date="2020-10" db="EMBL/GenBank/DDBJ databases">
        <title>Taxonomic study of unclassified bacteria belonging to the class Ktedonobacteria.</title>
        <authorList>
            <person name="Yabe S."/>
            <person name="Wang C.M."/>
            <person name="Zheng Y."/>
            <person name="Sakai Y."/>
            <person name="Cavaletti L."/>
            <person name="Monciardini P."/>
            <person name="Donadio S."/>
        </authorList>
    </citation>
    <scope>NUCLEOTIDE SEQUENCE</scope>
    <source>
        <strain evidence="12">ID150040</strain>
    </source>
</reference>
<dbReference type="Gene3D" id="1.20.1560.10">
    <property type="entry name" value="ABC transporter type 1, transmembrane domain"/>
    <property type="match status" value="1"/>
</dbReference>
<dbReference type="Pfam" id="PF00005">
    <property type="entry name" value="ABC_tran"/>
    <property type="match status" value="1"/>
</dbReference>
<evidence type="ECO:0000256" key="9">
    <source>
        <dbReference type="SAM" id="Phobius"/>
    </source>
</evidence>
<keyword evidence="2" id="KW-0813">Transport</keyword>
<keyword evidence="7 9" id="KW-1133">Transmembrane helix</keyword>
<evidence type="ECO:0000259" key="10">
    <source>
        <dbReference type="PROSITE" id="PS50893"/>
    </source>
</evidence>
<comment type="caution">
    <text evidence="12">The sequence shown here is derived from an EMBL/GenBank/DDBJ whole genome shotgun (WGS) entry which is preliminary data.</text>
</comment>
<dbReference type="EMBL" id="BNJK01000002">
    <property type="protein sequence ID" value="GHP00332.1"/>
    <property type="molecule type" value="Genomic_DNA"/>
</dbReference>
<evidence type="ECO:0000313" key="12">
    <source>
        <dbReference type="EMBL" id="GHP00332.1"/>
    </source>
</evidence>
<evidence type="ECO:0000256" key="4">
    <source>
        <dbReference type="ARBA" id="ARBA00022692"/>
    </source>
</evidence>
<evidence type="ECO:0000256" key="3">
    <source>
        <dbReference type="ARBA" id="ARBA00022475"/>
    </source>
</evidence>
<dbReference type="InterPro" id="IPR017871">
    <property type="entry name" value="ABC_transporter-like_CS"/>
</dbReference>
<dbReference type="InterPro" id="IPR003439">
    <property type="entry name" value="ABC_transporter-like_ATP-bd"/>
</dbReference>
<dbReference type="Pfam" id="PF00664">
    <property type="entry name" value="ABC_membrane"/>
    <property type="match status" value="1"/>
</dbReference>
<keyword evidence="13" id="KW-1185">Reference proteome</keyword>
<dbReference type="GO" id="GO:0005886">
    <property type="term" value="C:plasma membrane"/>
    <property type="evidence" value="ECO:0007669"/>
    <property type="project" value="UniProtKB-SubCell"/>
</dbReference>
<dbReference type="InterPro" id="IPR027417">
    <property type="entry name" value="P-loop_NTPase"/>
</dbReference>
<dbReference type="PROSITE" id="PS00211">
    <property type="entry name" value="ABC_TRANSPORTER_1"/>
    <property type="match status" value="1"/>
</dbReference>
<evidence type="ECO:0000256" key="7">
    <source>
        <dbReference type="ARBA" id="ARBA00022989"/>
    </source>
</evidence>
<dbReference type="GO" id="GO:0140359">
    <property type="term" value="F:ABC-type transporter activity"/>
    <property type="evidence" value="ECO:0007669"/>
    <property type="project" value="InterPro"/>
</dbReference>
<evidence type="ECO:0000256" key="8">
    <source>
        <dbReference type="ARBA" id="ARBA00023136"/>
    </source>
</evidence>
<dbReference type="AlphaFoldDB" id="A0A8J3IT75"/>
<dbReference type="CDD" id="cd18584">
    <property type="entry name" value="ABC_6TM_AarD_CydD"/>
    <property type="match status" value="1"/>
</dbReference>
<dbReference type="GO" id="GO:0005524">
    <property type="term" value="F:ATP binding"/>
    <property type="evidence" value="ECO:0007669"/>
    <property type="project" value="UniProtKB-KW"/>
</dbReference>
<name>A0A8J3IT75_9CHLR</name>
<keyword evidence="4 9" id="KW-0812">Transmembrane</keyword>
<dbReference type="Gene3D" id="3.40.50.300">
    <property type="entry name" value="P-loop containing nucleotide triphosphate hydrolases"/>
    <property type="match status" value="1"/>
</dbReference>
<feature type="transmembrane region" description="Helical" evidence="9">
    <location>
        <begin position="136"/>
        <end position="153"/>
    </location>
</feature>
<protein>
    <submittedName>
        <fullName evidence="12">Thiol reductant ABC exporter subunit CydD</fullName>
    </submittedName>
</protein>
<evidence type="ECO:0000313" key="13">
    <source>
        <dbReference type="Proteomes" id="UP000597444"/>
    </source>
</evidence>
<dbReference type="InterPro" id="IPR003593">
    <property type="entry name" value="AAA+_ATPase"/>
</dbReference>
<keyword evidence="6" id="KW-0067">ATP-binding</keyword>
<dbReference type="PROSITE" id="PS50893">
    <property type="entry name" value="ABC_TRANSPORTER_2"/>
    <property type="match status" value="1"/>
</dbReference>
<dbReference type="NCBIfam" id="TIGR02857">
    <property type="entry name" value="CydD"/>
    <property type="match status" value="1"/>
</dbReference>
<dbReference type="Proteomes" id="UP000597444">
    <property type="component" value="Unassembled WGS sequence"/>
</dbReference>
<dbReference type="RefSeq" id="WP_220210862.1">
    <property type="nucleotide sequence ID" value="NZ_BNJK01000002.1"/>
</dbReference>
<organism evidence="12 13">
    <name type="scientific">Reticulibacter mediterranei</name>
    <dbReference type="NCBI Taxonomy" id="2778369"/>
    <lineage>
        <taxon>Bacteria</taxon>
        <taxon>Bacillati</taxon>
        <taxon>Chloroflexota</taxon>
        <taxon>Ktedonobacteria</taxon>
        <taxon>Ktedonobacterales</taxon>
        <taxon>Reticulibacteraceae</taxon>
        <taxon>Reticulibacter</taxon>
    </lineage>
</organism>
<feature type="transmembrane region" description="Helical" evidence="9">
    <location>
        <begin position="264"/>
        <end position="286"/>
    </location>
</feature>
<dbReference type="SUPFAM" id="SSF90123">
    <property type="entry name" value="ABC transporter transmembrane region"/>
    <property type="match status" value="1"/>
</dbReference>
<keyword evidence="8 9" id="KW-0472">Membrane</keyword>
<feature type="transmembrane region" description="Helical" evidence="9">
    <location>
        <begin position="237"/>
        <end position="258"/>
    </location>
</feature>
<dbReference type="FunFam" id="3.40.50.300:FF:000221">
    <property type="entry name" value="Multidrug ABC transporter ATP-binding protein"/>
    <property type="match status" value="1"/>
</dbReference>
<keyword evidence="5" id="KW-0547">Nucleotide-binding</keyword>